<reference evidence="7 8" key="1">
    <citation type="submission" date="2018-06" db="EMBL/GenBank/DDBJ databases">
        <title>A transcriptomic atlas of mushroom development highlights an independent origin of complex multicellularity.</title>
        <authorList>
            <consortium name="DOE Joint Genome Institute"/>
            <person name="Krizsan K."/>
            <person name="Almasi E."/>
            <person name="Merenyi Z."/>
            <person name="Sahu N."/>
            <person name="Viragh M."/>
            <person name="Koszo T."/>
            <person name="Mondo S."/>
            <person name="Kiss B."/>
            <person name="Balint B."/>
            <person name="Kues U."/>
            <person name="Barry K."/>
            <person name="Hegedus J.C."/>
            <person name="Henrissat B."/>
            <person name="Johnson J."/>
            <person name="Lipzen A."/>
            <person name="Ohm R."/>
            <person name="Nagy I."/>
            <person name="Pangilinan J."/>
            <person name="Yan J."/>
            <person name="Xiong Y."/>
            <person name="Grigoriev I.V."/>
            <person name="Hibbett D.S."/>
            <person name="Nagy L.G."/>
        </authorList>
    </citation>
    <scope>NUCLEOTIDE SEQUENCE [LARGE SCALE GENOMIC DNA]</scope>
    <source>
        <strain evidence="7 8">SZMC22713</strain>
    </source>
</reference>
<dbReference type="AlphaFoldDB" id="A0A4Y7QG79"/>
<organism evidence="7 8">
    <name type="scientific">Rickenella mellea</name>
    <dbReference type="NCBI Taxonomy" id="50990"/>
    <lineage>
        <taxon>Eukaryota</taxon>
        <taxon>Fungi</taxon>
        <taxon>Dikarya</taxon>
        <taxon>Basidiomycota</taxon>
        <taxon>Agaricomycotina</taxon>
        <taxon>Agaricomycetes</taxon>
        <taxon>Hymenochaetales</taxon>
        <taxon>Rickenellaceae</taxon>
        <taxon>Rickenella</taxon>
    </lineage>
</organism>
<feature type="chain" id="PRO_5021383015" evidence="5">
    <location>
        <begin position="21"/>
        <end position="470"/>
    </location>
</feature>
<dbReference type="GO" id="GO:0009986">
    <property type="term" value="C:cell surface"/>
    <property type="evidence" value="ECO:0007669"/>
    <property type="project" value="TreeGrafter"/>
</dbReference>
<evidence type="ECO:0000256" key="3">
    <source>
        <dbReference type="ARBA" id="ARBA00023295"/>
    </source>
</evidence>
<dbReference type="VEuPathDB" id="FungiDB:BD410DRAFT_531447"/>
<dbReference type="Pfam" id="PF00150">
    <property type="entry name" value="Cellulase"/>
    <property type="match status" value="1"/>
</dbReference>
<sequence>MLQFGSLSVVLSLLASTAFSVTYQYSDLGFGTKIYGVNLGSWLVLEPWMVPNEWLSMGGQSCSDCSTCIASEFAFAKAYPNTADSKFNQHWSSWFAQSDVDQLVGLGINAVRIPLGYWLVEPLVNRASEFYPRGGMKQLKRGLRQLNAAGIGAILDHHALPGVQDPGQSFTGRCTQDVEFYTDYNYHRALIWSAVMTALSHLDPDFSNVFAIEAVNEPIMNSAQTPGLSTFYSNFVQVVRTVEAALGITNGNGLSAYNANVTAALTSAMTMSGVNAEVASVIKDAIPMLQFAVTQTGVQSVLTSGTRPNRSPLTTMFMDRNWQYGNSPANPADSANGKALYDNHLYYSFGGVAAANPQAYMQSICNLNRVQSDAAYNNSPLIFGEWGLPTQFSATDSFLSMWADAQKLAYSQSGGWLFWNFKFEMSAAAGSYPRQWSYFEGVNRGYLTKDPSVLNNPDVCAPYIANSTSK</sequence>
<evidence type="ECO:0000313" key="7">
    <source>
        <dbReference type="EMBL" id="TDL26693.1"/>
    </source>
</evidence>
<name>A0A4Y7QG79_9AGAM</name>
<comment type="similarity">
    <text evidence="1 4">Belongs to the glycosyl hydrolase 5 (cellulase A) family.</text>
</comment>
<feature type="signal peptide" evidence="5">
    <location>
        <begin position="1"/>
        <end position="20"/>
    </location>
</feature>
<dbReference type="GO" id="GO:0005576">
    <property type="term" value="C:extracellular region"/>
    <property type="evidence" value="ECO:0007669"/>
    <property type="project" value="TreeGrafter"/>
</dbReference>
<dbReference type="EMBL" id="ML170161">
    <property type="protein sequence ID" value="TDL26693.1"/>
    <property type="molecule type" value="Genomic_DNA"/>
</dbReference>
<dbReference type="Proteomes" id="UP000294933">
    <property type="component" value="Unassembled WGS sequence"/>
</dbReference>
<dbReference type="PANTHER" id="PTHR31297:SF42">
    <property type="entry name" value="GLYCOSIDE HYDROLASE FAMILY 5 DOMAIN-CONTAINING PROTEIN"/>
    <property type="match status" value="1"/>
</dbReference>
<dbReference type="InterPro" id="IPR050386">
    <property type="entry name" value="Glycosyl_hydrolase_5"/>
</dbReference>
<keyword evidence="8" id="KW-1185">Reference proteome</keyword>
<dbReference type="InterPro" id="IPR001547">
    <property type="entry name" value="Glyco_hydro_5"/>
</dbReference>
<evidence type="ECO:0000313" key="8">
    <source>
        <dbReference type="Proteomes" id="UP000294933"/>
    </source>
</evidence>
<dbReference type="SUPFAM" id="SSF51445">
    <property type="entry name" value="(Trans)glycosidases"/>
    <property type="match status" value="1"/>
</dbReference>
<feature type="domain" description="Glycoside hydrolase family 5" evidence="6">
    <location>
        <begin position="86"/>
        <end position="421"/>
    </location>
</feature>
<keyword evidence="2 4" id="KW-0378">Hydrolase</keyword>
<evidence type="ECO:0000256" key="5">
    <source>
        <dbReference type="SAM" id="SignalP"/>
    </source>
</evidence>
<dbReference type="STRING" id="50990.A0A4Y7QG79"/>
<keyword evidence="3 4" id="KW-0326">Glycosidase</keyword>
<protein>
    <submittedName>
        <fullName evidence="7">Glycoside hydrolase family 5 protein</fullName>
    </submittedName>
</protein>
<dbReference type="Gene3D" id="3.20.20.80">
    <property type="entry name" value="Glycosidases"/>
    <property type="match status" value="2"/>
</dbReference>
<evidence type="ECO:0000256" key="4">
    <source>
        <dbReference type="RuleBase" id="RU361153"/>
    </source>
</evidence>
<proteinExistence type="inferred from homology"/>
<evidence type="ECO:0000256" key="1">
    <source>
        <dbReference type="ARBA" id="ARBA00005641"/>
    </source>
</evidence>
<dbReference type="GO" id="GO:0009251">
    <property type="term" value="P:glucan catabolic process"/>
    <property type="evidence" value="ECO:0007669"/>
    <property type="project" value="TreeGrafter"/>
</dbReference>
<dbReference type="PANTHER" id="PTHR31297">
    <property type="entry name" value="GLUCAN ENDO-1,6-BETA-GLUCOSIDASE B"/>
    <property type="match status" value="1"/>
</dbReference>
<evidence type="ECO:0000256" key="2">
    <source>
        <dbReference type="ARBA" id="ARBA00022801"/>
    </source>
</evidence>
<evidence type="ECO:0000259" key="6">
    <source>
        <dbReference type="Pfam" id="PF00150"/>
    </source>
</evidence>
<gene>
    <name evidence="7" type="ORF">BD410DRAFT_531447</name>
</gene>
<keyword evidence="5" id="KW-0732">Signal</keyword>
<dbReference type="OrthoDB" id="1887033at2759"/>
<accession>A0A4Y7QG79</accession>
<dbReference type="InterPro" id="IPR017853">
    <property type="entry name" value="GH"/>
</dbReference>
<dbReference type="GO" id="GO:0008422">
    <property type="term" value="F:beta-glucosidase activity"/>
    <property type="evidence" value="ECO:0007669"/>
    <property type="project" value="TreeGrafter"/>
</dbReference>